<evidence type="ECO:0000256" key="1">
    <source>
        <dbReference type="ARBA" id="ARBA00004609"/>
    </source>
</evidence>
<sequence>MSFLSKSTVLLLFVLCCASFSSTEAYDALDPNGNITIKWDIVSWTPDGYVALVNIYNYQQFRHIQAPGWSLGWTWQNNEVIWSVVGGQTTEQGNCSRFKGNIPRCCKKSPTVVDLSPRTPHNQKIANCCKGGVISSMVQDPANSASSFQISVGSAGTNNRTVRIPKNITLNTPGPGYTCGPSRIVRPTRFISADKRRVTRAFCKNPNTELLTWNITCTYSQFLASKTPTCCVSLSSFNSKAIASCPTCSCGCRKNYNVSTDCVNPKSPNVPVPGQKNIITPLVQCTSHMCPIKIQWHLKLNYKDYWRVRITVRNLNYHMNYNQWNLVVQHPNFDNLTQVFGSKYKALTLHSTTSNDAAMLWGIKDYNDVLMRAGRDGKAQLELLFRKDKAALTSNKGWAFPQRIYFNGDNCVLPPPDAYPMVA</sequence>
<dbReference type="PANTHER" id="PTHR31673:SF61">
    <property type="entry name" value="PROTEIN COBRA"/>
    <property type="match status" value="1"/>
</dbReference>
<dbReference type="GO" id="GO:0098552">
    <property type="term" value="C:side of membrane"/>
    <property type="evidence" value="ECO:0007669"/>
    <property type="project" value="UniProtKB-KW"/>
</dbReference>
<feature type="chain" id="PRO_5026944948" description="COBRA-like protein" evidence="8">
    <location>
        <begin position="26"/>
        <end position="423"/>
    </location>
</feature>
<gene>
    <name evidence="10" type="ORF">SVIM_LOCUS443754</name>
</gene>
<protein>
    <recommendedName>
        <fullName evidence="7">COBRA-like protein</fullName>
    </recommendedName>
</protein>
<dbReference type="GO" id="GO:0005886">
    <property type="term" value="C:plasma membrane"/>
    <property type="evidence" value="ECO:0007669"/>
    <property type="project" value="UniProtKB-SubCell"/>
</dbReference>
<dbReference type="GO" id="GO:0052324">
    <property type="term" value="P:plant-type cell wall cellulose biosynthetic process"/>
    <property type="evidence" value="ECO:0007669"/>
    <property type="project" value="TreeGrafter"/>
</dbReference>
<evidence type="ECO:0000313" key="10">
    <source>
        <dbReference type="EMBL" id="VFU60017.1"/>
    </source>
</evidence>
<evidence type="ECO:0000256" key="7">
    <source>
        <dbReference type="PIRNR" id="PIRNR038122"/>
    </source>
</evidence>
<evidence type="ECO:0000256" key="2">
    <source>
        <dbReference type="ARBA" id="ARBA00005507"/>
    </source>
</evidence>
<dbReference type="InterPro" id="IPR006918">
    <property type="entry name" value="COBRA_pln"/>
</dbReference>
<evidence type="ECO:0000256" key="3">
    <source>
        <dbReference type="ARBA" id="ARBA00022622"/>
    </source>
</evidence>
<evidence type="ECO:0000259" key="9">
    <source>
        <dbReference type="Pfam" id="PF25079"/>
    </source>
</evidence>
<dbReference type="AlphaFoldDB" id="A0A6N2NFE1"/>
<keyword evidence="5" id="KW-0325">Glycoprotein</keyword>
<comment type="subcellular location">
    <subcellularLocation>
        <location evidence="1">Cell membrane</location>
        <topology evidence="1">Lipid-anchor</topology>
        <topology evidence="1">GPI-anchor</topology>
    </subcellularLocation>
</comment>
<proteinExistence type="inferred from homology"/>
<evidence type="ECO:0000256" key="4">
    <source>
        <dbReference type="ARBA" id="ARBA00022729"/>
    </source>
</evidence>
<keyword evidence="3" id="KW-0336">GPI-anchor</keyword>
<accession>A0A6N2NFE1</accession>
<organism evidence="10">
    <name type="scientific">Salix viminalis</name>
    <name type="common">Common osier</name>
    <name type="synonym">Basket willow</name>
    <dbReference type="NCBI Taxonomy" id="40686"/>
    <lineage>
        <taxon>Eukaryota</taxon>
        <taxon>Viridiplantae</taxon>
        <taxon>Streptophyta</taxon>
        <taxon>Embryophyta</taxon>
        <taxon>Tracheophyta</taxon>
        <taxon>Spermatophyta</taxon>
        <taxon>Magnoliopsida</taxon>
        <taxon>eudicotyledons</taxon>
        <taxon>Gunneridae</taxon>
        <taxon>Pentapetalae</taxon>
        <taxon>rosids</taxon>
        <taxon>fabids</taxon>
        <taxon>Malpighiales</taxon>
        <taxon>Salicaceae</taxon>
        <taxon>Saliceae</taxon>
        <taxon>Salix</taxon>
    </lineage>
</organism>
<dbReference type="Pfam" id="PF04833">
    <property type="entry name" value="COBRA"/>
    <property type="match status" value="1"/>
</dbReference>
<dbReference type="GO" id="GO:0010215">
    <property type="term" value="P:cellulose microfibril organization"/>
    <property type="evidence" value="ECO:0007669"/>
    <property type="project" value="InterPro"/>
</dbReference>
<feature type="domain" description="COBRA C-terminal" evidence="9">
    <location>
        <begin position="229"/>
        <end position="420"/>
    </location>
</feature>
<keyword evidence="6" id="KW-0449">Lipoprotein</keyword>
<dbReference type="InterPro" id="IPR056900">
    <property type="entry name" value="COB_C"/>
</dbReference>
<comment type="similarity">
    <text evidence="2 7">Belongs to the COBRA family.</text>
</comment>
<keyword evidence="4 8" id="KW-0732">Signal</keyword>
<keyword evidence="3" id="KW-0472">Membrane</keyword>
<dbReference type="Pfam" id="PF25079">
    <property type="entry name" value="COB_C"/>
    <property type="match status" value="1"/>
</dbReference>
<dbReference type="PIRSF" id="PIRSF038122">
    <property type="entry name" value="COBRA"/>
    <property type="match status" value="1"/>
</dbReference>
<reference evidence="10" key="1">
    <citation type="submission" date="2019-03" db="EMBL/GenBank/DDBJ databases">
        <authorList>
            <person name="Mank J."/>
            <person name="Almeida P."/>
        </authorList>
    </citation>
    <scope>NUCLEOTIDE SEQUENCE</scope>
    <source>
        <strain evidence="10">78183</strain>
    </source>
</reference>
<feature type="signal peptide" evidence="8">
    <location>
        <begin position="1"/>
        <end position="25"/>
    </location>
</feature>
<evidence type="ECO:0000256" key="8">
    <source>
        <dbReference type="SAM" id="SignalP"/>
    </source>
</evidence>
<evidence type="ECO:0000256" key="5">
    <source>
        <dbReference type="ARBA" id="ARBA00023180"/>
    </source>
</evidence>
<dbReference type="EMBL" id="CAADRP010002041">
    <property type="protein sequence ID" value="VFU60017.1"/>
    <property type="molecule type" value="Genomic_DNA"/>
</dbReference>
<dbReference type="PANTHER" id="PTHR31673">
    <property type="entry name" value="PROTEIN COBRA"/>
    <property type="match status" value="1"/>
</dbReference>
<evidence type="ECO:0000256" key="6">
    <source>
        <dbReference type="ARBA" id="ARBA00023288"/>
    </source>
</evidence>
<name>A0A6N2NFE1_SALVM</name>